<keyword evidence="2" id="KW-0812">Transmembrane</keyword>
<proteinExistence type="predicted"/>
<keyword evidence="2" id="KW-1133">Transmembrane helix</keyword>
<feature type="transmembrane region" description="Helical" evidence="2">
    <location>
        <begin position="41"/>
        <end position="62"/>
    </location>
</feature>
<evidence type="ECO:0000256" key="2">
    <source>
        <dbReference type="SAM" id="Phobius"/>
    </source>
</evidence>
<reference evidence="3" key="2">
    <citation type="journal article" date="2022" name="Microbiol. Resour. Announc.">
        <title>Metagenome Sequencing to Explore Phylogenomics of Terrestrial Cyanobacteria.</title>
        <authorList>
            <person name="Ward R.D."/>
            <person name="Stajich J.E."/>
            <person name="Johansen J.R."/>
            <person name="Huntemann M."/>
            <person name="Clum A."/>
            <person name="Foster B."/>
            <person name="Foster B."/>
            <person name="Roux S."/>
            <person name="Palaniappan K."/>
            <person name="Varghese N."/>
            <person name="Mukherjee S."/>
            <person name="Reddy T.B.K."/>
            <person name="Daum C."/>
            <person name="Copeland A."/>
            <person name="Chen I.A."/>
            <person name="Ivanova N.N."/>
            <person name="Kyrpides N.C."/>
            <person name="Shapiro N."/>
            <person name="Eloe-Fadrosh E.A."/>
            <person name="Pietrasiak N."/>
        </authorList>
    </citation>
    <scope>NUCLEOTIDE SEQUENCE</scope>
    <source>
        <strain evidence="3">CPER-KK1</strain>
    </source>
</reference>
<evidence type="ECO:0000313" key="3">
    <source>
        <dbReference type="EMBL" id="MBW4547184.1"/>
    </source>
</evidence>
<dbReference type="InterPro" id="IPR021469">
    <property type="entry name" value="DUF3122"/>
</dbReference>
<dbReference type="AlphaFoldDB" id="A0A951UBR8"/>
<name>A0A951UBR8_9CYAN</name>
<evidence type="ECO:0000313" key="4">
    <source>
        <dbReference type="Proteomes" id="UP000753908"/>
    </source>
</evidence>
<dbReference type="Proteomes" id="UP000753908">
    <property type="component" value="Unassembled WGS sequence"/>
</dbReference>
<protein>
    <submittedName>
        <fullName evidence="3">DUF3122 domain-containing protein</fullName>
    </submittedName>
</protein>
<gene>
    <name evidence="3" type="ORF">KME25_22510</name>
</gene>
<sequence length="205" mass="22776">MLYRTQQLDQLDTNKPPAKTLSRLPLPPLSELVGNLRREDLVSQLLLLSGLVLLLLLGQFAFTQEQATAVLRQHQDEPGVMRYHSQQSLLDASGNAWQVVLFKQITPGQPIRFNLRLVGFPGIAELTHPQPLKISTASGQVLTAADVFGEESPAPNVGQYNFTEVLSKLQKSSLTLSVPLKSQEALCLKIPESLVTEWQWLETEL</sequence>
<dbReference type="Pfam" id="PF11320">
    <property type="entry name" value="DUF3122"/>
    <property type="match status" value="1"/>
</dbReference>
<comment type="caution">
    <text evidence="3">The sequence shown here is derived from an EMBL/GenBank/DDBJ whole genome shotgun (WGS) entry which is preliminary data.</text>
</comment>
<dbReference type="EMBL" id="JAHHIF010000036">
    <property type="protein sequence ID" value="MBW4547184.1"/>
    <property type="molecule type" value="Genomic_DNA"/>
</dbReference>
<reference evidence="3" key="1">
    <citation type="submission" date="2021-05" db="EMBL/GenBank/DDBJ databases">
        <authorList>
            <person name="Pietrasiak N."/>
            <person name="Ward R."/>
            <person name="Stajich J.E."/>
            <person name="Kurbessoian T."/>
        </authorList>
    </citation>
    <scope>NUCLEOTIDE SEQUENCE</scope>
    <source>
        <strain evidence="3">CPER-KK1</strain>
    </source>
</reference>
<accession>A0A951UBR8</accession>
<feature type="region of interest" description="Disordered" evidence="1">
    <location>
        <begin position="1"/>
        <end position="22"/>
    </location>
</feature>
<organism evidence="3 4">
    <name type="scientific">Symplocastrum torsivum CPER-KK1</name>
    <dbReference type="NCBI Taxonomy" id="450513"/>
    <lineage>
        <taxon>Bacteria</taxon>
        <taxon>Bacillati</taxon>
        <taxon>Cyanobacteriota</taxon>
        <taxon>Cyanophyceae</taxon>
        <taxon>Oscillatoriophycideae</taxon>
        <taxon>Oscillatoriales</taxon>
        <taxon>Microcoleaceae</taxon>
        <taxon>Symplocastrum</taxon>
    </lineage>
</organism>
<feature type="compositionally biased region" description="Polar residues" evidence="1">
    <location>
        <begin position="1"/>
        <end position="13"/>
    </location>
</feature>
<keyword evidence="2" id="KW-0472">Membrane</keyword>
<evidence type="ECO:0000256" key="1">
    <source>
        <dbReference type="SAM" id="MobiDB-lite"/>
    </source>
</evidence>